<keyword evidence="10 15" id="KW-0670">Pyruvate</keyword>
<evidence type="ECO:0000256" key="1">
    <source>
        <dbReference type="ARBA" id="ARBA00001933"/>
    </source>
</evidence>
<accession>A0A1M6WA92</accession>
<feature type="binding site" evidence="14">
    <location>
        <position position="374"/>
    </location>
    <ligand>
        <name>Mg(2+)</name>
        <dbReference type="ChEBI" id="CHEBI:18420"/>
    </ligand>
</feature>
<dbReference type="EC" id="3.11.1.1" evidence="14"/>
<dbReference type="PANTHER" id="PTHR42778:SF1">
    <property type="entry name" value="2-AMINOETHYLPHOSPHONATE--PYRUVATE TRANSAMINASE"/>
    <property type="match status" value="1"/>
</dbReference>
<feature type="active site" description="Schiff-base intermediate with substrate" evidence="14">
    <location>
        <position position="413"/>
    </location>
</feature>
<dbReference type="Pfam" id="PF00702">
    <property type="entry name" value="Hydrolase"/>
    <property type="match status" value="1"/>
</dbReference>
<dbReference type="Gene3D" id="1.10.150.240">
    <property type="entry name" value="Putative phosphatase, domain 2"/>
    <property type="match status" value="1"/>
</dbReference>
<dbReference type="FunFam" id="1.10.150.240:FF:000006">
    <property type="entry name" value="Phosphonoacetaldehyde hydrolase"/>
    <property type="match status" value="1"/>
</dbReference>
<evidence type="ECO:0000256" key="9">
    <source>
        <dbReference type="ARBA" id="ARBA00023270"/>
    </source>
</evidence>
<dbReference type="InterPro" id="IPR012703">
    <property type="entry name" value="NH2EtPonate_pyrv_transaminase"/>
</dbReference>
<keyword evidence="9 14" id="KW-0704">Schiff base</keyword>
<dbReference type="Gene3D" id="3.40.50.1000">
    <property type="entry name" value="HAD superfamily/HAD-like"/>
    <property type="match status" value="1"/>
</dbReference>
<keyword evidence="8 15" id="KW-0663">Pyridoxal phosphate</keyword>
<evidence type="ECO:0000256" key="3">
    <source>
        <dbReference type="ARBA" id="ARBA00022576"/>
    </source>
</evidence>
<feature type="active site" description="Nucleophile" evidence="14">
    <location>
        <position position="372"/>
    </location>
</feature>
<comment type="catalytic activity">
    <reaction evidence="11 15">
        <text>(2-aminoethyl)phosphonate + pyruvate = phosphonoacetaldehyde + L-alanine</text>
        <dbReference type="Rhea" id="RHEA:17021"/>
        <dbReference type="ChEBI" id="CHEBI:15361"/>
        <dbReference type="ChEBI" id="CHEBI:57418"/>
        <dbReference type="ChEBI" id="CHEBI:57972"/>
        <dbReference type="ChEBI" id="CHEBI:58383"/>
        <dbReference type="EC" id="2.6.1.37"/>
    </reaction>
</comment>
<comment type="cofactor">
    <cofactor evidence="14">
        <name>Mg(2+)</name>
        <dbReference type="ChEBI" id="CHEBI:18420"/>
    </cofactor>
    <text evidence="14">Binds 1 Mg(2+) ion per subunit.</text>
</comment>
<protein>
    <recommendedName>
        <fullName evidence="14 15">Multifunctional fusion protein</fullName>
    </recommendedName>
    <domain>
        <recommendedName>
            <fullName evidence="15">2-aminoethylphosphonate--pyruvate transaminase</fullName>
            <ecNumber evidence="15">2.6.1.37</ecNumber>
        </recommendedName>
        <alternativeName>
            <fullName evidence="15">2-aminoethylphosphonate aminotransferase</fullName>
        </alternativeName>
        <alternativeName>
            <fullName evidence="15">AEP transaminase</fullName>
            <shortName evidence="15">AEPT</shortName>
        </alternativeName>
    </domain>
    <domain>
        <recommendedName>
            <fullName evidence="14">Phosphonoacetaldehyde hydrolase</fullName>
            <shortName evidence="14">Phosphonatase</shortName>
            <ecNumber evidence="14">3.11.1.1</ecNumber>
        </recommendedName>
        <alternativeName>
            <fullName evidence="14">Phosphonoacetaldehyde phosphonohydrolase</fullName>
        </alternativeName>
    </domain>
</protein>
<keyword evidence="7 14" id="KW-0460">Magnesium</keyword>
<comment type="similarity">
    <text evidence="15">Belongs to the class-V pyridoxal-phosphate-dependent aminotransferase family. PhnW subfamily.</text>
</comment>
<evidence type="ECO:0000313" key="17">
    <source>
        <dbReference type="EMBL" id="SHK90578.1"/>
    </source>
</evidence>
<dbReference type="Gene3D" id="3.40.640.10">
    <property type="entry name" value="Type I PLP-dependent aspartate aminotransferase-like (Major domain)"/>
    <property type="match status" value="1"/>
</dbReference>
<comment type="cofactor">
    <cofactor evidence="1 15">
        <name>pyridoxal 5'-phosphate</name>
        <dbReference type="ChEBI" id="CHEBI:597326"/>
    </cofactor>
</comment>
<evidence type="ECO:0000256" key="14">
    <source>
        <dbReference type="HAMAP-Rule" id="MF_01375"/>
    </source>
</evidence>
<gene>
    <name evidence="14" type="primary">phnX</name>
    <name evidence="15" type="synonym">phnW</name>
    <name evidence="17" type="ORF">SAMN02745243_03969</name>
</gene>
<keyword evidence="3 15" id="KW-0032">Aminotransferase</keyword>
<dbReference type="SUPFAM" id="SSF56784">
    <property type="entry name" value="HAD-like"/>
    <property type="match status" value="1"/>
</dbReference>
<dbReference type="InterPro" id="IPR006323">
    <property type="entry name" value="Phosphonoacetald_hydro"/>
</dbReference>
<evidence type="ECO:0000256" key="4">
    <source>
        <dbReference type="ARBA" id="ARBA00022679"/>
    </source>
</evidence>
<comment type="subunit">
    <text evidence="2 15">Homodimer.</text>
</comment>
<dbReference type="GO" id="GO:0000287">
    <property type="term" value="F:magnesium ion binding"/>
    <property type="evidence" value="ECO:0007669"/>
    <property type="project" value="UniProtKB-UniRule"/>
</dbReference>
<dbReference type="STRING" id="1121950.SAMN02745243_03969"/>
<dbReference type="RefSeq" id="WP_073113216.1">
    <property type="nucleotide sequence ID" value="NZ_FQZY01000106.1"/>
</dbReference>
<keyword evidence="5 14" id="KW-0479">Metal-binding</keyword>
<feature type="binding site" evidence="14">
    <location>
        <position position="547"/>
    </location>
    <ligand>
        <name>Mg(2+)</name>
        <dbReference type="ChEBI" id="CHEBI:18420"/>
    </ligand>
</feature>
<evidence type="ECO:0000313" key="18">
    <source>
        <dbReference type="Proteomes" id="UP000184301"/>
    </source>
</evidence>
<dbReference type="InterPro" id="IPR015422">
    <property type="entry name" value="PyrdxlP-dep_Trfase_small"/>
</dbReference>
<comment type="similarity">
    <text evidence="14">Belongs to the HAD-like hydrolase superfamily. PhnX family.</text>
</comment>
<dbReference type="InterPro" id="IPR023214">
    <property type="entry name" value="HAD_sf"/>
</dbReference>
<dbReference type="GO" id="GO:0047304">
    <property type="term" value="F:2-aminoethylphosphonate-pyruvate transaminase activity"/>
    <property type="evidence" value="ECO:0007669"/>
    <property type="project" value="UniProtKB-UniRule"/>
</dbReference>
<evidence type="ECO:0000256" key="15">
    <source>
        <dbReference type="HAMAP-Rule" id="MF_01376"/>
    </source>
</evidence>
<evidence type="ECO:0000256" key="13">
    <source>
        <dbReference type="ARBA" id="ARBA00056573"/>
    </source>
</evidence>
<dbReference type="NCBIfam" id="TIGR02326">
    <property type="entry name" value="transamin_PhnW"/>
    <property type="match status" value="1"/>
</dbReference>
<comment type="catalytic activity">
    <reaction evidence="12 14">
        <text>phosphonoacetaldehyde + H2O = acetaldehyde + phosphate + H(+)</text>
        <dbReference type="Rhea" id="RHEA:18905"/>
        <dbReference type="ChEBI" id="CHEBI:15343"/>
        <dbReference type="ChEBI" id="CHEBI:15377"/>
        <dbReference type="ChEBI" id="CHEBI:15378"/>
        <dbReference type="ChEBI" id="CHEBI:43474"/>
        <dbReference type="ChEBI" id="CHEBI:58383"/>
        <dbReference type="EC" id="3.11.1.1"/>
    </reaction>
</comment>
<evidence type="ECO:0000256" key="6">
    <source>
        <dbReference type="ARBA" id="ARBA00022801"/>
    </source>
</evidence>
<dbReference type="InterPro" id="IPR015421">
    <property type="entry name" value="PyrdxlP-dep_Trfase_major"/>
</dbReference>
<evidence type="ECO:0000256" key="8">
    <source>
        <dbReference type="ARBA" id="ARBA00022898"/>
    </source>
</evidence>
<comment type="function">
    <text evidence="13 15">Involved in phosphonate degradation.</text>
</comment>
<keyword evidence="4 15" id="KW-0808">Transferase</keyword>
<dbReference type="HAMAP" id="MF_01376">
    <property type="entry name" value="PhnW_aminotrans_5"/>
    <property type="match status" value="1"/>
</dbReference>
<dbReference type="NCBIfam" id="TIGR03301">
    <property type="entry name" value="PhnW-AepZ"/>
    <property type="match status" value="1"/>
</dbReference>
<dbReference type="SUPFAM" id="SSF53383">
    <property type="entry name" value="PLP-dependent transferases"/>
    <property type="match status" value="1"/>
</dbReference>
<evidence type="ECO:0000256" key="7">
    <source>
        <dbReference type="ARBA" id="ARBA00022842"/>
    </source>
</evidence>
<sequence>MINYKLLTPGPLTTTDSVKRVMMEDHCTWDDDYKQITQKIRKELLEIAHASEANYTTVLMQGSGSFGVESVLTSVVGADQKLLIIANGAYGERMMSIADHAGLCYVPYRVEYDQIPSAEKVEELLAADNEITHVVMVHSETTSGILNDIAAVAAVAKAAGCTMIVDAMSSFGGVDIPVEELGIDFLVSSANKCIQGVPGFSFIICNRKKLEESEGKARSLSLDLFDQWKTMEKDGKWRFTSPTHTVLAFAQALEEFKEEGGVAARSKRYYENNRLLIRKMKAMGIRTYISEKNQGPIITTFLYPEHHNFSFVEMYEYIKERGYAIYPGKVTDADTFRIGNIGEIYEEDILKLADIFREFFDRMKTKTAVIFDWAGTAVDYGCFAPVKAFAQVFQNAGIEPTMEEIREPMGMLKWDHIKTMLNIPRIHALWVKQYGAEPVDADVDRLYQEFEPTLFGILDQYTQPNPYVLETVQELRERGIVIGSTTGYTDDMMKIVVEGAKAAGYAPDCWFSPDAVGSKGRPYPYMIYKNMEQLGVSSVDELVKVGDTISDIKEGKSAGVFTIGVLEGSSLIGLSKEEYEDLSDEEREQILGEAKAKYEEAGADAVIKDIRGLLEYV</sequence>
<organism evidence="17 18">
    <name type="scientific">Hespellia stercorisuis DSM 15480</name>
    <dbReference type="NCBI Taxonomy" id="1121950"/>
    <lineage>
        <taxon>Bacteria</taxon>
        <taxon>Bacillati</taxon>
        <taxon>Bacillota</taxon>
        <taxon>Clostridia</taxon>
        <taxon>Lachnospirales</taxon>
        <taxon>Lachnospiraceae</taxon>
        <taxon>Hespellia</taxon>
    </lineage>
</organism>
<dbReference type="Gene3D" id="3.90.1150.10">
    <property type="entry name" value="Aspartate Aminotransferase, domain 1"/>
    <property type="match status" value="1"/>
</dbReference>
<reference evidence="17 18" key="1">
    <citation type="submission" date="2016-11" db="EMBL/GenBank/DDBJ databases">
        <authorList>
            <person name="Jaros S."/>
            <person name="Januszkiewicz K."/>
            <person name="Wedrychowicz H."/>
        </authorList>
    </citation>
    <scope>NUCLEOTIDE SEQUENCE [LARGE SCALE GENOMIC DNA]</scope>
    <source>
        <strain evidence="17 18">DSM 15480</strain>
    </source>
</reference>
<dbReference type="GO" id="GO:0050194">
    <property type="term" value="F:phosphonoacetaldehyde hydrolase activity"/>
    <property type="evidence" value="ECO:0007669"/>
    <property type="project" value="UniProtKB-UniRule"/>
</dbReference>
<dbReference type="InterPro" id="IPR023198">
    <property type="entry name" value="PGP-like_dom2"/>
</dbReference>
<dbReference type="OrthoDB" id="389074at2"/>
<dbReference type="Proteomes" id="UP000184301">
    <property type="component" value="Unassembled WGS sequence"/>
</dbReference>
<evidence type="ECO:0000256" key="2">
    <source>
        <dbReference type="ARBA" id="ARBA00011738"/>
    </source>
</evidence>
<feature type="domain" description="Aminotransferase class V" evidence="16">
    <location>
        <begin position="32"/>
        <end position="322"/>
    </location>
</feature>
<evidence type="ECO:0000259" key="16">
    <source>
        <dbReference type="Pfam" id="PF00266"/>
    </source>
</evidence>
<evidence type="ECO:0000256" key="11">
    <source>
        <dbReference type="ARBA" id="ARBA00049460"/>
    </source>
</evidence>
<dbReference type="EMBL" id="FQZY01000106">
    <property type="protein sequence ID" value="SHK90578.1"/>
    <property type="molecule type" value="Genomic_DNA"/>
</dbReference>
<evidence type="ECO:0000256" key="10">
    <source>
        <dbReference type="ARBA" id="ARBA00023317"/>
    </source>
</evidence>
<dbReference type="EC" id="2.6.1.37" evidence="15"/>
<dbReference type="AlphaFoldDB" id="A0A1M6WA92"/>
<dbReference type="HAMAP" id="MF_01375">
    <property type="entry name" value="PhnX"/>
    <property type="match status" value="1"/>
</dbReference>
<proteinExistence type="inferred from homology"/>
<dbReference type="NCBIfam" id="TIGR01422">
    <property type="entry name" value="phosphonatase"/>
    <property type="match status" value="1"/>
</dbReference>
<keyword evidence="18" id="KW-1185">Reference proteome</keyword>
<feature type="binding site" evidence="14">
    <location>
        <position position="372"/>
    </location>
    <ligand>
        <name>Mg(2+)</name>
        <dbReference type="ChEBI" id="CHEBI:18420"/>
    </ligand>
</feature>
<dbReference type="InterPro" id="IPR036412">
    <property type="entry name" value="HAD-like_sf"/>
</dbReference>
<dbReference type="Pfam" id="PF00266">
    <property type="entry name" value="Aminotran_5"/>
    <property type="match status" value="1"/>
</dbReference>
<evidence type="ECO:0000256" key="12">
    <source>
        <dbReference type="ARBA" id="ARBA00052005"/>
    </source>
</evidence>
<dbReference type="InterPro" id="IPR000192">
    <property type="entry name" value="Aminotrans_V_dom"/>
</dbReference>
<feature type="modified residue" description="N6-(pyridoxal phosphate)lysine" evidence="15">
    <location>
        <position position="192"/>
    </location>
</feature>
<keyword evidence="6 14" id="KW-0378">Hydrolase</keyword>
<evidence type="ECO:0000256" key="5">
    <source>
        <dbReference type="ARBA" id="ARBA00022723"/>
    </source>
</evidence>
<dbReference type="SFLD" id="SFLDG01135">
    <property type="entry name" value="C1.5.6:_HAD__Beta-PGM__Phospha"/>
    <property type="match status" value="1"/>
</dbReference>
<name>A0A1M6WA92_9FIRM</name>
<dbReference type="GO" id="GO:0019700">
    <property type="term" value="P:organic phosphonate catabolic process"/>
    <property type="evidence" value="ECO:0007669"/>
    <property type="project" value="UniProtKB-UniRule"/>
</dbReference>
<dbReference type="SFLD" id="SFLDG01129">
    <property type="entry name" value="C1.5:_HAD__Beta-PGM__Phosphata"/>
    <property type="match status" value="1"/>
</dbReference>
<dbReference type="InterPro" id="IPR015424">
    <property type="entry name" value="PyrdxlP-dep_Trfase"/>
</dbReference>
<dbReference type="PANTHER" id="PTHR42778">
    <property type="entry name" value="2-AMINOETHYLPHOSPHONATE--PYRUVATE TRANSAMINASE"/>
    <property type="match status" value="1"/>
</dbReference>
<dbReference type="NCBIfam" id="NF010006">
    <property type="entry name" value="PRK13479.1"/>
    <property type="match status" value="1"/>
</dbReference>
<dbReference type="SFLD" id="SFLDS00003">
    <property type="entry name" value="Haloacid_Dehalogenase"/>
    <property type="match status" value="1"/>
</dbReference>